<evidence type="ECO:0000313" key="2">
    <source>
        <dbReference type="EMBL" id="EHB91332.1"/>
    </source>
</evidence>
<reference evidence="2 3" key="1">
    <citation type="submission" date="2011-08" db="EMBL/GenBank/DDBJ databases">
        <title>The Genome Sequence of Alistipes indistinctus YIT 12060.</title>
        <authorList>
            <consortium name="The Broad Institute Genome Sequencing Platform"/>
            <person name="Earl A."/>
            <person name="Ward D."/>
            <person name="Feldgarden M."/>
            <person name="Gevers D."/>
            <person name="Morotomi M."/>
            <person name="Young S.K."/>
            <person name="Zeng Q."/>
            <person name="Gargeya S."/>
            <person name="Fitzgerald M."/>
            <person name="Haas B."/>
            <person name="Abouelleil A."/>
            <person name="Alvarado L."/>
            <person name="Arachchi H.M."/>
            <person name="Berlin A."/>
            <person name="Brown A."/>
            <person name="Chapman S.B."/>
            <person name="Chen Z."/>
            <person name="Dunbar C."/>
            <person name="Freedman E."/>
            <person name="Gearin G."/>
            <person name="Gellesch M."/>
            <person name="Goldberg J."/>
            <person name="Griggs A."/>
            <person name="Gujja S."/>
            <person name="Heiman D."/>
            <person name="Howarth C."/>
            <person name="Larson L."/>
            <person name="Lui A."/>
            <person name="MacDonald P.J.P."/>
            <person name="Montmayeur A."/>
            <person name="Murphy C."/>
            <person name="Neiman D."/>
            <person name="Pearson M."/>
            <person name="Priest M."/>
            <person name="Roberts A."/>
            <person name="Saif S."/>
            <person name="Shea T."/>
            <person name="Shenoy N."/>
            <person name="Sisk P."/>
            <person name="Stolte C."/>
            <person name="Sykes S."/>
            <person name="Wortman J."/>
            <person name="Nusbaum C."/>
            <person name="Birren B."/>
        </authorList>
    </citation>
    <scope>NUCLEOTIDE SEQUENCE [LARGE SCALE GENOMIC DNA]</scope>
    <source>
        <strain evidence="2 3">YIT 12060</strain>
    </source>
</reference>
<dbReference type="InterPro" id="IPR036514">
    <property type="entry name" value="SGNH_hydro_sf"/>
</dbReference>
<accession>G5H9R6</accession>
<dbReference type="Gene3D" id="3.40.50.1110">
    <property type="entry name" value="SGNH hydrolase"/>
    <property type="match status" value="1"/>
</dbReference>
<dbReference type="eggNOG" id="COG2755">
    <property type="taxonomic scope" value="Bacteria"/>
</dbReference>
<evidence type="ECO:0000259" key="1">
    <source>
        <dbReference type="Pfam" id="PF13472"/>
    </source>
</evidence>
<proteinExistence type="predicted"/>
<dbReference type="EMBL" id="ADLD01000013">
    <property type="protein sequence ID" value="EHB91332.1"/>
    <property type="molecule type" value="Genomic_DNA"/>
</dbReference>
<dbReference type="Proteomes" id="UP000006008">
    <property type="component" value="Unassembled WGS sequence"/>
</dbReference>
<comment type="caution">
    <text evidence="2">The sequence shown here is derived from an EMBL/GenBank/DDBJ whole genome shotgun (WGS) entry which is preliminary data.</text>
</comment>
<keyword evidence="3" id="KW-1185">Reference proteome</keyword>
<organism evidence="2 3">
    <name type="scientific">Alistipes indistinctus YIT 12060</name>
    <dbReference type="NCBI Taxonomy" id="742725"/>
    <lineage>
        <taxon>Bacteria</taxon>
        <taxon>Pseudomonadati</taxon>
        <taxon>Bacteroidota</taxon>
        <taxon>Bacteroidia</taxon>
        <taxon>Bacteroidales</taxon>
        <taxon>Rikenellaceae</taxon>
        <taxon>Alistipes</taxon>
    </lineage>
</organism>
<dbReference type="Pfam" id="PF13472">
    <property type="entry name" value="Lipase_GDSL_2"/>
    <property type="match status" value="1"/>
</dbReference>
<dbReference type="InterPro" id="IPR051532">
    <property type="entry name" value="Ester_Hydrolysis_Enzymes"/>
</dbReference>
<dbReference type="OrthoDB" id="9805821at2"/>
<dbReference type="InterPro" id="IPR013830">
    <property type="entry name" value="SGNH_hydro"/>
</dbReference>
<gene>
    <name evidence="2" type="ORF">HMPREF9450_01381</name>
</gene>
<dbReference type="PANTHER" id="PTHR30383">
    <property type="entry name" value="THIOESTERASE 1/PROTEASE 1/LYSOPHOSPHOLIPASE L1"/>
    <property type="match status" value="1"/>
</dbReference>
<dbReference type="HOGENOM" id="CLU_051989_5_1_10"/>
<dbReference type="GeneID" id="92815589"/>
<dbReference type="RefSeq" id="WP_009134187.1">
    <property type="nucleotide sequence ID" value="NZ_CP102250.1"/>
</dbReference>
<evidence type="ECO:0000313" key="3">
    <source>
        <dbReference type="Proteomes" id="UP000006008"/>
    </source>
</evidence>
<sequence>MRTTGFLLGMLLCGTTLFGQQKDWAGFDRYREANRTAKQGAEAVFMGNSITEGWARMRPGFFADNGYIGRGISGQTSAEMLARFRPDVIELAPKAVVILAGTNDIAQNNGPIELENVMDNIASMCELARLHNIRVLLCSVLPAAAFPWREGIEPADSIIRLNAMIEAYARENGIEYVDYHSRMKDGRNGLPPEYSKDGVHPNPEGYRVMEGIIASYLK</sequence>
<dbReference type="AlphaFoldDB" id="G5H9R6"/>
<feature type="domain" description="SGNH hydrolase-type esterase" evidence="1">
    <location>
        <begin position="45"/>
        <end position="208"/>
    </location>
</feature>
<dbReference type="CDD" id="cd04501">
    <property type="entry name" value="SGNH_hydrolase_like_4"/>
    <property type="match status" value="1"/>
</dbReference>
<protein>
    <recommendedName>
        <fullName evidence="1">SGNH hydrolase-type esterase domain-containing protein</fullName>
    </recommendedName>
</protein>
<dbReference type="PATRIC" id="fig|742725.3.peg.1463"/>
<dbReference type="SUPFAM" id="SSF52266">
    <property type="entry name" value="SGNH hydrolase"/>
    <property type="match status" value="1"/>
</dbReference>
<dbReference type="PANTHER" id="PTHR30383:SF5">
    <property type="entry name" value="SGNH HYDROLASE-TYPE ESTERASE DOMAIN-CONTAINING PROTEIN"/>
    <property type="match status" value="1"/>
</dbReference>
<name>G5H9R6_9BACT</name>
<dbReference type="STRING" id="742725.HMPREF9450_01381"/>
<dbReference type="GO" id="GO:0004622">
    <property type="term" value="F:phosphatidylcholine lysophospholipase activity"/>
    <property type="evidence" value="ECO:0007669"/>
    <property type="project" value="TreeGrafter"/>
</dbReference>